<evidence type="ECO:0000256" key="10">
    <source>
        <dbReference type="ARBA" id="ARBA00022824"/>
    </source>
</evidence>
<dbReference type="GO" id="GO:0006071">
    <property type="term" value="P:glycerol metabolic process"/>
    <property type="evidence" value="ECO:0007669"/>
    <property type="project" value="UniProtKB-UniRule"/>
</dbReference>
<evidence type="ECO:0000256" key="5">
    <source>
        <dbReference type="ARBA" id="ARBA00013244"/>
    </source>
</evidence>
<evidence type="ECO:0000256" key="12">
    <source>
        <dbReference type="ARBA" id="ARBA00023098"/>
    </source>
</evidence>
<comment type="pathway">
    <text evidence="3">Lipid metabolism.</text>
</comment>
<comment type="catalytic activity">
    <reaction evidence="15 16">
        <text>an acyl-CoA + a 1,2-diacyl-sn-glycerol = a triacyl-sn-glycerol + CoA</text>
        <dbReference type="Rhea" id="RHEA:10868"/>
        <dbReference type="ChEBI" id="CHEBI:17815"/>
        <dbReference type="ChEBI" id="CHEBI:57287"/>
        <dbReference type="ChEBI" id="CHEBI:58342"/>
        <dbReference type="ChEBI" id="CHEBI:64615"/>
        <dbReference type="EC" id="2.3.1.20"/>
    </reaction>
</comment>
<keyword evidence="11 16" id="KW-1133">Transmembrane helix</keyword>
<evidence type="ECO:0000256" key="9">
    <source>
        <dbReference type="ARBA" id="ARBA00022798"/>
    </source>
</evidence>
<evidence type="ECO:0000256" key="14">
    <source>
        <dbReference type="ARBA" id="ARBA00023315"/>
    </source>
</evidence>
<dbReference type="UniPathway" id="UPA00282"/>
<accession>A0A1X0S974</accession>
<dbReference type="GO" id="GO:0019432">
    <property type="term" value="P:triglyceride biosynthetic process"/>
    <property type="evidence" value="ECO:0007669"/>
    <property type="project" value="UniProtKB-UniRule"/>
</dbReference>
<dbReference type="EMBL" id="KV921288">
    <property type="protein sequence ID" value="ORE20814.1"/>
    <property type="molecule type" value="Genomic_DNA"/>
</dbReference>
<dbReference type="PANTHER" id="PTHR12317:SF0">
    <property type="entry name" value="ACYLTRANSFERASE"/>
    <property type="match status" value="1"/>
</dbReference>
<keyword evidence="6 16" id="KW-0444">Lipid biosynthesis</keyword>
<comment type="subcellular location">
    <subcellularLocation>
        <location evidence="1 16">Endoplasmic reticulum membrane</location>
        <topology evidence="1 16">Multi-pass membrane protein</topology>
    </subcellularLocation>
</comment>
<evidence type="ECO:0000256" key="1">
    <source>
        <dbReference type="ARBA" id="ARBA00004477"/>
    </source>
</evidence>
<evidence type="ECO:0000256" key="8">
    <source>
        <dbReference type="ARBA" id="ARBA00022692"/>
    </source>
</evidence>
<evidence type="ECO:0000313" key="18">
    <source>
        <dbReference type="Proteomes" id="UP000242381"/>
    </source>
</evidence>
<evidence type="ECO:0000256" key="7">
    <source>
        <dbReference type="ARBA" id="ARBA00022679"/>
    </source>
</evidence>
<dbReference type="GO" id="GO:0005789">
    <property type="term" value="C:endoplasmic reticulum membrane"/>
    <property type="evidence" value="ECO:0007669"/>
    <property type="project" value="UniProtKB-SubCell"/>
</dbReference>
<dbReference type="Pfam" id="PF03982">
    <property type="entry name" value="DAGAT"/>
    <property type="match status" value="1"/>
</dbReference>
<keyword evidence="12 16" id="KW-0443">Lipid metabolism</keyword>
<organism evidence="17 18">
    <name type="scientific">Rhizopus microsporus</name>
    <dbReference type="NCBI Taxonomy" id="58291"/>
    <lineage>
        <taxon>Eukaryota</taxon>
        <taxon>Fungi</taxon>
        <taxon>Fungi incertae sedis</taxon>
        <taxon>Mucoromycota</taxon>
        <taxon>Mucoromycotina</taxon>
        <taxon>Mucoromycetes</taxon>
        <taxon>Mucorales</taxon>
        <taxon>Mucorineae</taxon>
        <taxon>Rhizopodaceae</taxon>
        <taxon>Rhizopus</taxon>
    </lineage>
</organism>
<dbReference type="PANTHER" id="PTHR12317">
    <property type="entry name" value="DIACYLGLYCEROL O-ACYLTRANSFERASE"/>
    <property type="match status" value="1"/>
</dbReference>
<evidence type="ECO:0000313" key="17">
    <source>
        <dbReference type="EMBL" id="ORE20814.1"/>
    </source>
</evidence>
<keyword evidence="14 16" id="KW-0012">Acyltransferase</keyword>
<dbReference type="VEuPathDB" id="FungiDB:BCV72DRAFT_134453"/>
<dbReference type="GO" id="GO:0004144">
    <property type="term" value="F:diacylglycerol O-acyltransferase activity"/>
    <property type="evidence" value="ECO:0007669"/>
    <property type="project" value="UniProtKB-UniRule"/>
</dbReference>
<evidence type="ECO:0000256" key="6">
    <source>
        <dbReference type="ARBA" id="ARBA00022516"/>
    </source>
</evidence>
<keyword evidence="10 16" id="KW-0256">Endoplasmic reticulum</keyword>
<keyword evidence="13 16" id="KW-0472">Membrane</keyword>
<evidence type="ECO:0000256" key="3">
    <source>
        <dbReference type="ARBA" id="ARBA00005189"/>
    </source>
</evidence>
<evidence type="ECO:0000256" key="15">
    <source>
        <dbReference type="ARBA" id="ARBA00048109"/>
    </source>
</evidence>
<protein>
    <recommendedName>
        <fullName evidence="5 16">Diacylglycerol O-acyltransferase</fullName>
        <ecNumber evidence="5 16">2.3.1.20</ecNumber>
    </recommendedName>
</protein>
<feature type="transmembrane region" description="Helical" evidence="16">
    <location>
        <begin position="42"/>
        <end position="61"/>
    </location>
</feature>
<name>A0A1X0S974_RHIZD</name>
<keyword evidence="7 17" id="KW-0808">Transferase</keyword>
<keyword evidence="9" id="KW-0319">Glycerol metabolism</keyword>
<proteinExistence type="inferred from homology"/>
<evidence type="ECO:0000256" key="13">
    <source>
        <dbReference type="ARBA" id="ARBA00023136"/>
    </source>
</evidence>
<evidence type="ECO:0000256" key="4">
    <source>
        <dbReference type="ARBA" id="ARBA00005420"/>
    </source>
</evidence>
<evidence type="ECO:0000256" key="2">
    <source>
        <dbReference type="ARBA" id="ARBA00004771"/>
    </source>
</evidence>
<dbReference type="Proteomes" id="UP000242381">
    <property type="component" value="Unassembled WGS sequence"/>
</dbReference>
<comment type="pathway">
    <text evidence="2 16">Glycerolipid metabolism; triacylglycerol biosynthesis.</text>
</comment>
<dbReference type="AlphaFoldDB" id="A0A1X0S974"/>
<dbReference type="CDD" id="cd07987">
    <property type="entry name" value="LPLAT_MGAT-like"/>
    <property type="match status" value="1"/>
</dbReference>
<comment type="similarity">
    <text evidence="4 16">Belongs to the diacylglycerol acyltransferase family.</text>
</comment>
<gene>
    <name evidence="17" type="ORF">BCV71DRAFT_242022</name>
</gene>
<sequence length="361" mass="40311">MLFPSSTRLISPKASYSFSSLSSGKIKIQWAPLRGIPLERRLQTAAVVCWLSLIGGCSLLFTASLTITVLWPLHIAYLIYIWMDQSHENGGRRSERFRRLRIWHYFANYFPVSLVKEADLDPSKNYVFGYHPHGIVSLGAVANFVSEATGFSDLFPGITPFLLTLNSNFRIPFYRDILLAIGMASVSRRSCNNLLSSGPGTAIVIVVGGATESLKAHPGTADLVLKKRLGFIRMAIHHQASLVPTFSFGENDIYEQIDSSNKGIILTVQKTVQKIVGFTLPVFYGRGIFNYNVGLVPFRHPIVTVVGKPIPVPKLEPGQTEPTEEQLLSTQALYIEELMNIYNKYKDIYAKDRKQDLQIVA</sequence>
<reference evidence="17 18" key="1">
    <citation type="journal article" date="2016" name="Proc. Natl. Acad. Sci. U.S.A.">
        <title>Lipid metabolic changes in an early divergent fungus govern the establishment of a mutualistic symbiosis with endobacteria.</title>
        <authorList>
            <person name="Lastovetsky O.A."/>
            <person name="Gaspar M.L."/>
            <person name="Mondo S.J."/>
            <person name="LaButti K.M."/>
            <person name="Sandor L."/>
            <person name="Grigoriev I.V."/>
            <person name="Henry S.A."/>
            <person name="Pawlowska T.E."/>
        </authorList>
    </citation>
    <scope>NUCLEOTIDE SEQUENCE [LARGE SCALE GENOMIC DNA]</scope>
    <source>
        <strain evidence="17 18">ATCC 11559</strain>
    </source>
</reference>
<dbReference type="EC" id="2.3.1.20" evidence="5 16"/>
<comment type="function">
    <text evidence="16">Catalyzes the terminal and only committed step in triacylglycerol synthesis by using diacylglycerol and fatty acyl CoA as substrates.</text>
</comment>
<dbReference type="InterPro" id="IPR007130">
    <property type="entry name" value="DAGAT"/>
</dbReference>
<evidence type="ECO:0000256" key="11">
    <source>
        <dbReference type="ARBA" id="ARBA00022989"/>
    </source>
</evidence>
<keyword evidence="8 16" id="KW-0812">Transmembrane</keyword>
<evidence type="ECO:0000256" key="16">
    <source>
        <dbReference type="RuleBase" id="RU367023"/>
    </source>
</evidence>
<dbReference type="OMA" id="FWFTCAN"/>
<comment type="caution">
    <text evidence="16">Lacks conserved residue(s) required for the propagation of feature annotation.</text>
</comment>